<keyword evidence="4" id="KW-1185">Reference proteome</keyword>
<dbReference type="SMART" id="SM00530">
    <property type="entry name" value="HTH_XRE"/>
    <property type="match status" value="1"/>
</dbReference>
<dbReference type="Pfam" id="PF01381">
    <property type="entry name" value="HTH_3"/>
    <property type="match status" value="1"/>
</dbReference>
<dbReference type="InterPro" id="IPR011990">
    <property type="entry name" value="TPR-like_helical_dom_sf"/>
</dbReference>
<dbReference type="GO" id="GO:0003677">
    <property type="term" value="F:DNA binding"/>
    <property type="evidence" value="ECO:0007669"/>
    <property type="project" value="UniProtKB-KW"/>
</dbReference>
<keyword evidence="1" id="KW-0238">DNA-binding</keyword>
<dbReference type="SUPFAM" id="SSF47413">
    <property type="entry name" value="lambda repressor-like DNA-binding domains"/>
    <property type="match status" value="1"/>
</dbReference>
<name>A0A8T4IL71_9ACTN</name>
<evidence type="ECO:0000313" key="3">
    <source>
        <dbReference type="EMBL" id="MBR7673056.1"/>
    </source>
</evidence>
<dbReference type="InterPro" id="IPR010982">
    <property type="entry name" value="Lambda_DNA-bd_dom_sf"/>
</dbReference>
<dbReference type="InterPro" id="IPR050807">
    <property type="entry name" value="TransReg_Diox_bact_type"/>
</dbReference>
<dbReference type="GO" id="GO:0005829">
    <property type="term" value="C:cytosol"/>
    <property type="evidence" value="ECO:0007669"/>
    <property type="project" value="TreeGrafter"/>
</dbReference>
<protein>
    <submittedName>
        <fullName evidence="3">Helix-turn-helix transcriptional regulator</fullName>
    </submittedName>
</protein>
<dbReference type="PROSITE" id="PS50943">
    <property type="entry name" value="HTH_CROC1"/>
    <property type="match status" value="1"/>
</dbReference>
<dbReference type="PANTHER" id="PTHR46797">
    <property type="entry name" value="HTH-TYPE TRANSCRIPTIONAL REGULATOR"/>
    <property type="match status" value="1"/>
</dbReference>
<dbReference type="GO" id="GO:0003700">
    <property type="term" value="F:DNA-binding transcription factor activity"/>
    <property type="evidence" value="ECO:0007669"/>
    <property type="project" value="TreeGrafter"/>
</dbReference>
<dbReference type="Gene3D" id="1.10.260.40">
    <property type="entry name" value="lambda repressor-like DNA-binding domains"/>
    <property type="match status" value="1"/>
</dbReference>
<evidence type="ECO:0000256" key="1">
    <source>
        <dbReference type="ARBA" id="ARBA00023125"/>
    </source>
</evidence>
<dbReference type="SUPFAM" id="SSF48452">
    <property type="entry name" value="TPR-like"/>
    <property type="match status" value="1"/>
</dbReference>
<evidence type="ECO:0000313" key="4">
    <source>
        <dbReference type="Proteomes" id="UP000675554"/>
    </source>
</evidence>
<feature type="domain" description="HTH cro/C1-type" evidence="2">
    <location>
        <begin position="14"/>
        <end position="68"/>
    </location>
</feature>
<dbReference type="InterPro" id="IPR001387">
    <property type="entry name" value="Cro/C1-type_HTH"/>
</dbReference>
<organism evidence="3 4">
    <name type="scientific">Streptomyces daliensis</name>
    <dbReference type="NCBI Taxonomy" id="299421"/>
    <lineage>
        <taxon>Bacteria</taxon>
        <taxon>Bacillati</taxon>
        <taxon>Actinomycetota</taxon>
        <taxon>Actinomycetes</taxon>
        <taxon>Kitasatosporales</taxon>
        <taxon>Streptomycetaceae</taxon>
        <taxon>Streptomyces</taxon>
    </lineage>
</organism>
<dbReference type="Proteomes" id="UP000675554">
    <property type="component" value="Unassembled WGS sequence"/>
</dbReference>
<reference evidence="3" key="1">
    <citation type="submission" date="2021-04" db="EMBL/GenBank/DDBJ databases">
        <title>Sequencing of actinobacteria type strains.</title>
        <authorList>
            <person name="Nguyen G.-S."/>
            <person name="Wentzel A."/>
        </authorList>
    </citation>
    <scope>NUCLEOTIDE SEQUENCE</scope>
    <source>
        <strain evidence="3">DSM 42095</strain>
    </source>
</reference>
<dbReference type="CDD" id="cd00093">
    <property type="entry name" value="HTH_XRE"/>
    <property type="match status" value="1"/>
</dbReference>
<dbReference type="Gene3D" id="1.25.40.10">
    <property type="entry name" value="Tetratricopeptide repeat domain"/>
    <property type="match status" value="1"/>
</dbReference>
<evidence type="ECO:0000259" key="2">
    <source>
        <dbReference type="PROSITE" id="PS50943"/>
    </source>
</evidence>
<sequence>MHAATPPNAVGENISELRKTSELTQDALAHRAKISKSLLSKIEVGDRACTPAVATNIAQALGVTTQDLYGQPYPESNADPQHIIDLRSATRRYAHPAGDAPDPRQLLADVNRAAALRADTAYNELAQMLPTLVRQATVHAHQADDPAAWLVLVDVYSCAYTIAHRLGYPDLAELIVARQQWAATRTGTPIAEAAAAWTEAGTFQSAGDYDGGLDVVQRAITHLRQLPNDSTESIVAAGSLHLRGITLASRARDKNEAQAHMERAYQLADQLPEGDLLTHNLTFGTGNTALHELAAWVELDDPDRAVSMSTELEGNPLRGLRPTRTCHLHIDAARAYLLKGDRDGALTALMRARETAPQMARIHPMAREVLRVLVSLHRRSKPELAALARWAGVRG</sequence>
<gene>
    <name evidence="3" type="ORF">KDA82_08510</name>
</gene>
<proteinExistence type="predicted"/>
<dbReference type="EMBL" id="JAGSMN010000160">
    <property type="protein sequence ID" value="MBR7673056.1"/>
    <property type="molecule type" value="Genomic_DNA"/>
</dbReference>
<dbReference type="PANTHER" id="PTHR46797:SF1">
    <property type="entry name" value="METHYLPHOSPHONATE SYNTHASE"/>
    <property type="match status" value="1"/>
</dbReference>
<dbReference type="AlphaFoldDB" id="A0A8T4IL71"/>
<accession>A0A8T4IL71</accession>
<comment type="caution">
    <text evidence="3">The sequence shown here is derived from an EMBL/GenBank/DDBJ whole genome shotgun (WGS) entry which is preliminary data.</text>
</comment>